<gene>
    <name evidence="10" type="ORF">EW640_08810</name>
</gene>
<dbReference type="EMBL" id="CP035810">
    <property type="protein sequence ID" value="QIN29364.1"/>
    <property type="molecule type" value="Genomic_DNA"/>
</dbReference>
<evidence type="ECO:0000313" key="10">
    <source>
        <dbReference type="EMBL" id="QIN29364.1"/>
    </source>
</evidence>
<dbReference type="InterPro" id="IPR013563">
    <property type="entry name" value="Oligopep_ABC_C"/>
</dbReference>
<keyword evidence="6 10" id="KW-0067">ATP-binding</keyword>
<dbReference type="PROSITE" id="PS50893">
    <property type="entry name" value="ABC_TRANSPORTER_2"/>
    <property type="match status" value="2"/>
</dbReference>
<evidence type="ECO:0000256" key="1">
    <source>
        <dbReference type="ARBA" id="ARBA00004202"/>
    </source>
</evidence>
<evidence type="ECO:0000256" key="2">
    <source>
        <dbReference type="ARBA" id="ARBA00005417"/>
    </source>
</evidence>
<dbReference type="Proteomes" id="UP000501518">
    <property type="component" value="Chromosome"/>
</dbReference>
<evidence type="ECO:0000256" key="3">
    <source>
        <dbReference type="ARBA" id="ARBA00022448"/>
    </source>
</evidence>
<reference evidence="10 11" key="1">
    <citation type="submission" date="2019-02" db="EMBL/GenBank/DDBJ databases">
        <title>Complete Genome Sequence and Methylome Analysis of Brevibacterium luteolum NEB1784.</title>
        <authorList>
            <person name="Fomenkov A."/>
            <person name="Roberts R.J."/>
        </authorList>
    </citation>
    <scope>NUCLEOTIDE SEQUENCE [LARGE SCALE GENOMIC DNA]</scope>
    <source>
        <strain evidence="10 11">NEB1784</strain>
    </source>
</reference>
<comment type="subcellular location">
    <subcellularLocation>
        <location evidence="1">Cell membrane</location>
        <topology evidence="1">Peripheral membrane protein</topology>
    </subcellularLocation>
</comment>
<dbReference type="FunFam" id="3.40.50.300:FF:000016">
    <property type="entry name" value="Oligopeptide ABC transporter ATP-binding component"/>
    <property type="match status" value="1"/>
</dbReference>
<dbReference type="InterPro" id="IPR003439">
    <property type="entry name" value="ABC_transporter-like_ATP-bd"/>
</dbReference>
<comment type="similarity">
    <text evidence="2">Belongs to the ABC transporter superfamily.</text>
</comment>
<evidence type="ECO:0000256" key="8">
    <source>
        <dbReference type="SAM" id="MobiDB-lite"/>
    </source>
</evidence>
<evidence type="ECO:0000256" key="7">
    <source>
        <dbReference type="ARBA" id="ARBA00023136"/>
    </source>
</evidence>
<evidence type="ECO:0000313" key="11">
    <source>
        <dbReference type="Proteomes" id="UP000501518"/>
    </source>
</evidence>
<dbReference type="InterPro" id="IPR017871">
    <property type="entry name" value="ABC_transporter-like_CS"/>
</dbReference>
<dbReference type="Pfam" id="PF00005">
    <property type="entry name" value="ABC_tran"/>
    <property type="match status" value="2"/>
</dbReference>
<dbReference type="PANTHER" id="PTHR43297:SF2">
    <property type="entry name" value="DIPEPTIDE TRANSPORT ATP-BINDING PROTEIN DPPD"/>
    <property type="match status" value="1"/>
</dbReference>
<dbReference type="Pfam" id="PF08352">
    <property type="entry name" value="oligo_HPY"/>
    <property type="match status" value="2"/>
</dbReference>
<dbReference type="GO" id="GO:0005886">
    <property type="term" value="C:plasma membrane"/>
    <property type="evidence" value="ECO:0007669"/>
    <property type="project" value="UniProtKB-SubCell"/>
</dbReference>
<evidence type="ECO:0000256" key="5">
    <source>
        <dbReference type="ARBA" id="ARBA00022741"/>
    </source>
</evidence>
<protein>
    <submittedName>
        <fullName evidence="10">ABC transporter ATP-binding protein</fullName>
    </submittedName>
</protein>
<accession>A0A6G8KX25</accession>
<name>A0A6G8KX25_9MICO</name>
<keyword evidence="3" id="KW-0813">Transport</keyword>
<dbReference type="InterPro" id="IPR027417">
    <property type="entry name" value="P-loop_NTPase"/>
</dbReference>
<dbReference type="PANTHER" id="PTHR43297">
    <property type="entry name" value="OLIGOPEPTIDE TRANSPORT ATP-BINDING PROTEIN APPD"/>
    <property type="match status" value="1"/>
</dbReference>
<sequence>MTDETRKTTTASGAGREPLLRIEDLDITFATDGGDVHAVNDLSLAVAPGEVLAIVGESGSGKTVTAKSILRLLPETATVGGAIIVSGDNVVTASREQLRELRGRSASMVFQEPSTALNPVFTVGWQIAEGLRVHNPKMSRKELRARVVEAMEKVGIPNASERCDYYPHQFSGGQKQRIVIAMALALGAKLIIADEPTTALDVTVQAEILDLLRDLRDEMDTAIVLITHNMGVVADLADRVAVMYRGDLVETADVQTLFADPREEYTRSLLAAVPRLTSVSEREAGGLEAEAGAGEATGSSGAGSARVATTSGTATGTSGTATGAEAGRTGPDAAPIVVVKDLEIVYPGGIGKPDFTAVDGVSFEIRPGEVFGMVGESGSGKTTIGRAIAGLTKATGGSLTVFGHEMVGFKERKFKPLRKRIGFVFQDPAASFNPHLSIGECVAEPLAVHQPDMSAHDRRQRTRELLEAVQLPEAYAQRYPHELSGGQRQRASLARGIALNPELLIADEPTSALDVSVQARVLELFAELQERFHYAALFISHDLAVVDMLSDRIGVLFHGRLLEEGTGAQVLGSPQHDYTRKLIASLPVPDPVEQAKRRELAREIRARV</sequence>
<feature type="domain" description="ABC transporter" evidence="9">
    <location>
        <begin position="339"/>
        <end position="583"/>
    </location>
</feature>
<dbReference type="SUPFAM" id="SSF52540">
    <property type="entry name" value="P-loop containing nucleoside triphosphate hydrolases"/>
    <property type="match status" value="2"/>
</dbReference>
<dbReference type="GO" id="GO:0016887">
    <property type="term" value="F:ATP hydrolysis activity"/>
    <property type="evidence" value="ECO:0007669"/>
    <property type="project" value="InterPro"/>
</dbReference>
<dbReference type="InterPro" id="IPR003593">
    <property type="entry name" value="AAA+_ATPase"/>
</dbReference>
<dbReference type="RefSeq" id="WP_165883776.1">
    <property type="nucleotide sequence ID" value="NZ_CP035810.1"/>
</dbReference>
<dbReference type="InterPro" id="IPR050388">
    <property type="entry name" value="ABC_Ni/Peptide_Import"/>
</dbReference>
<evidence type="ECO:0000256" key="4">
    <source>
        <dbReference type="ARBA" id="ARBA00022475"/>
    </source>
</evidence>
<dbReference type="KEGG" id="blut:EW640_08810"/>
<organism evidence="10 11">
    <name type="scientific">Brevibacterium luteolum</name>
    <dbReference type="NCBI Taxonomy" id="199591"/>
    <lineage>
        <taxon>Bacteria</taxon>
        <taxon>Bacillati</taxon>
        <taxon>Actinomycetota</taxon>
        <taxon>Actinomycetes</taxon>
        <taxon>Micrococcales</taxon>
        <taxon>Brevibacteriaceae</taxon>
        <taxon>Brevibacterium</taxon>
    </lineage>
</organism>
<keyword evidence="7" id="KW-0472">Membrane</keyword>
<dbReference type="AlphaFoldDB" id="A0A6G8KX25"/>
<dbReference type="NCBIfam" id="NF008453">
    <property type="entry name" value="PRK11308.1"/>
    <property type="match status" value="2"/>
</dbReference>
<proteinExistence type="inferred from homology"/>
<dbReference type="GO" id="GO:0005524">
    <property type="term" value="F:ATP binding"/>
    <property type="evidence" value="ECO:0007669"/>
    <property type="project" value="UniProtKB-KW"/>
</dbReference>
<keyword evidence="4" id="KW-1003">Cell membrane</keyword>
<keyword evidence="5" id="KW-0547">Nucleotide-binding</keyword>
<feature type="region of interest" description="Disordered" evidence="8">
    <location>
        <begin position="286"/>
        <end position="330"/>
    </location>
</feature>
<dbReference type="GO" id="GO:0015833">
    <property type="term" value="P:peptide transport"/>
    <property type="evidence" value="ECO:0007669"/>
    <property type="project" value="InterPro"/>
</dbReference>
<evidence type="ECO:0000259" key="9">
    <source>
        <dbReference type="PROSITE" id="PS50893"/>
    </source>
</evidence>
<feature type="domain" description="ABC transporter" evidence="9">
    <location>
        <begin position="20"/>
        <end position="270"/>
    </location>
</feature>
<dbReference type="CDD" id="cd03257">
    <property type="entry name" value="ABC_NikE_OppD_transporters"/>
    <property type="match status" value="2"/>
</dbReference>
<evidence type="ECO:0000256" key="6">
    <source>
        <dbReference type="ARBA" id="ARBA00022840"/>
    </source>
</evidence>
<dbReference type="PROSITE" id="PS00211">
    <property type="entry name" value="ABC_TRANSPORTER_1"/>
    <property type="match status" value="2"/>
</dbReference>
<dbReference type="SMART" id="SM00382">
    <property type="entry name" value="AAA"/>
    <property type="match status" value="2"/>
</dbReference>
<dbReference type="Gene3D" id="3.40.50.300">
    <property type="entry name" value="P-loop containing nucleotide triphosphate hydrolases"/>
    <property type="match status" value="2"/>
</dbReference>